<dbReference type="PRINTS" id="PR00032">
    <property type="entry name" value="HTHARAC"/>
</dbReference>
<dbReference type="InterPro" id="IPR050204">
    <property type="entry name" value="AraC_XylS_family_regulators"/>
</dbReference>
<dbReference type="Gene3D" id="1.10.10.60">
    <property type="entry name" value="Homeodomain-like"/>
    <property type="match status" value="2"/>
</dbReference>
<dbReference type="RefSeq" id="WP_042642684.1">
    <property type="nucleotide sequence ID" value="NZ_CDDF01000013.1"/>
</dbReference>
<evidence type="ECO:0000313" key="6">
    <source>
        <dbReference type="EMBL" id="MFC5704531.1"/>
    </source>
</evidence>
<gene>
    <name evidence="6" type="ORF">ACFPVW_00220</name>
</gene>
<dbReference type="InterPro" id="IPR018060">
    <property type="entry name" value="HTH_AraC"/>
</dbReference>
<comment type="caution">
    <text evidence="6">The sequence shown here is derived from an EMBL/GenBank/DDBJ whole genome shotgun (WGS) entry which is preliminary data.</text>
</comment>
<dbReference type="PROSITE" id="PS00041">
    <property type="entry name" value="HTH_ARAC_FAMILY_1"/>
    <property type="match status" value="1"/>
</dbReference>
<feature type="domain" description="HTH araC/xylS-type" evidence="5">
    <location>
        <begin position="175"/>
        <end position="272"/>
    </location>
</feature>
<reference evidence="7" key="1">
    <citation type="journal article" date="2019" name="Int. J. Syst. Evol. Microbiol.">
        <title>The Global Catalogue of Microorganisms (GCM) 10K type strain sequencing project: providing services to taxonomists for standard genome sequencing and annotation.</title>
        <authorList>
            <consortium name="The Broad Institute Genomics Platform"/>
            <consortium name="The Broad Institute Genome Sequencing Center for Infectious Disease"/>
            <person name="Wu L."/>
            <person name="Ma J."/>
        </authorList>
    </citation>
    <scope>NUCLEOTIDE SEQUENCE [LARGE SCALE GENOMIC DNA]</scope>
    <source>
        <strain evidence="7">KCTC 15012</strain>
    </source>
</reference>
<keyword evidence="1" id="KW-0805">Transcription regulation</keyword>
<evidence type="ECO:0000256" key="1">
    <source>
        <dbReference type="ARBA" id="ARBA00023015"/>
    </source>
</evidence>
<dbReference type="Pfam" id="PF02311">
    <property type="entry name" value="AraC_binding"/>
    <property type="match status" value="1"/>
</dbReference>
<proteinExistence type="predicted"/>
<evidence type="ECO:0000259" key="5">
    <source>
        <dbReference type="PROSITE" id="PS01124"/>
    </source>
</evidence>
<organism evidence="6 7">
    <name type="scientific">Aeromonas eucrenophila</name>
    <dbReference type="NCBI Taxonomy" id="649"/>
    <lineage>
        <taxon>Bacteria</taxon>
        <taxon>Pseudomonadati</taxon>
        <taxon>Pseudomonadota</taxon>
        <taxon>Gammaproteobacteria</taxon>
        <taxon>Aeromonadales</taxon>
        <taxon>Aeromonadaceae</taxon>
        <taxon>Aeromonas</taxon>
    </lineage>
</organism>
<dbReference type="PROSITE" id="PS01124">
    <property type="entry name" value="HTH_ARAC_FAMILY_2"/>
    <property type="match status" value="1"/>
</dbReference>
<keyword evidence="2" id="KW-0238">DNA-binding</keyword>
<keyword evidence="7" id="KW-1185">Reference proteome</keyword>
<sequence length="283" mass="31942">MSGTNPGPDRHHFWCDPALPFIETRAVQDGRHVCYDKHSHAHFSIGAITGGHSHYLNQRSNQEVGSGHLVLMNPEEVHACNPIADQPWSYLMFYLDTDWLHGLQEEAGLGVEFRPFDMTASRDPVLYLALQRLHRTLLQGRDPLAKEVACQLFGHQLLARLTPASWDDRPPLHLQRAAELMQDDSASALNLQQLSAVAGLSPSHFVRAFSHHYGMTPHAYLLDQRIRHARTLLRQGQPLAEVALASGFADQAHFQRQFKRRVAATPGQYRLQLSPRPTPGKRR</sequence>
<dbReference type="Proteomes" id="UP001596132">
    <property type="component" value="Unassembled WGS sequence"/>
</dbReference>
<name>A0ABW0Y453_9GAMM</name>
<evidence type="ECO:0000256" key="3">
    <source>
        <dbReference type="ARBA" id="ARBA00023159"/>
    </source>
</evidence>
<keyword evidence="4" id="KW-0804">Transcription</keyword>
<dbReference type="EMBL" id="JBHSPP010000001">
    <property type="protein sequence ID" value="MFC5704531.1"/>
    <property type="molecule type" value="Genomic_DNA"/>
</dbReference>
<accession>A0ABW0Y453</accession>
<dbReference type="InterPro" id="IPR020449">
    <property type="entry name" value="Tscrpt_reg_AraC-type_HTH"/>
</dbReference>
<evidence type="ECO:0000256" key="4">
    <source>
        <dbReference type="ARBA" id="ARBA00023163"/>
    </source>
</evidence>
<dbReference type="InterPro" id="IPR003313">
    <property type="entry name" value="AraC-bd"/>
</dbReference>
<keyword evidence="3" id="KW-0010">Activator</keyword>
<dbReference type="Pfam" id="PF12833">
    <property type="entry name" value="HTH_18"/>
    <property type="match status" value="1"/>
</dbReference>
<protein>
    <submittedName>
        <fullName evidence="6">AraC family transcriptional regulator</fullName>
    </submittedName>
</protein>
<dbReference type="SUPFAM" id="SSF46689">
    <property type="entry name" value="Homeodomain-like"/>
    <property type="match status" value="2"/>
</dbReference>
<dbReference type="SUPFAM" id="SSF51215">
    <property type="entry name" value="Regulatory protein AraC"/>
    <property type="match status" value="1"/>
</dbReference>
<dbReference type="SMART" id="SM00342">
    <property type="entry name" value="HTH_ARAC"/>
    <property type="match status" value="1"/>
</dbReference>
<dbReference type="InterPro" id="IPR018062">
    <property type="entry name" value="HTH_AraC-typ_CS"/>
</dbReference>
<evidence type="ECO:0000256" key="2">
    <source>
        <dbReference type="ARBA" id="ARBA00023125"/>
    </source>
</evidence>
<dbReference type="InterPro" id="IPR009057">
    <property type="entry name" value="Homeodomain-like_sf"/>
</dbReference>
<dbReference type="PANTHER" id="PTHR46796:SF2">
    <property type="entry name" value="TRANSCRIPTIONAL REGULATORY PROTEIN"/>
    <property type="match status" value="1"/>
</dbReference>
<dbReference type="InterPro" id="IPR037923">
    <property type="entry name" value="HTH-like"/>
</dbReference>
<evidence type="ECO:0000313" key="7">
    <source>
        <dbReference type="Proteomes" id="UP001596132"/>
    </source>
</evidence>
<dbReference type="PANTHER" id="PTHR46796">
    <property type="entry name" value="HTH-TYPE TRANSCRIPTIONAL ACTIVATOR RHAS-RELATED"/>
    <property type="match status" value="1"/>
</dbReference>